<sequence length="326" mass="35777">MNDRRNGPELPRIGLGCGHMSNVNDAVRRAGIATIHAALESGIRHLNTGDFYGAGGSEMVIAEALKGRNRDDYWISLKFGALNTLDGSLYGLDVSPHHVKNYLAYSLKRLNLDYVDLYQPARIDLGIPVEETIGAIADLVKAGYVRQIGVSQVDAETLRRAHATHPISWVEVEYSLFNRSIEKDLLPTARALGIGVVAFGALAHGLLAGHWTDERIQKSKGGYIPLFFEENMEKNVALSQKLGEIAANKQITLSQLAFAWMLSKGEDILPLIGTLSPAHLQEALRSLDIQLTEEEVRAIEEAIPEREIAGASFPNMQFRGGKTVRV</sequence>
<dbReference type="RefSeq" id="WP_185135393.1">
    <property type="nucleotide sequence ID" value="NZ_JACJVR010000029.1"/>
</dbReference>
<dbReference type="Pfam" id="PF00248">
    <property type="entry name" value="Aldo_ket_red"/>
    <property type="match status" value="1"/>
</dbReference>
<dbReference type="GO" id="GO:0005737">
    <property type="term" value="C:cytoplasm"/>
    <property type="evidence" value="ECO:0007669"/>
    <property type="project" value="TreeGrafter"/>
</dbReference>
<organism evidence="3 4">
    <name type="scientific">Cohnella xylanilytica</name>
    <dbReference type="NCBI Taxonomy" id="557555"/>
    <lineage>
        <taxon>Bacteria</taxon>
        <taxon>Bacillati</taxon>
        <taxon>Bacillota</taxon>
        <taxon>Bacilli</taxon>
        <taxon>Bacillales</taxon>
        <taxon>Paenibacillaceae</taxon>
        <taxon>Cohnella</taxon>
    </lineage>
</organism>
<evidence type="ECO:0000313" key="3">
    <source>
        <dbReference type="EMBL" id="MBB6691393.1"/>
    </source>
</evidence>
<evidence type="ECO:0000313" key="4">
    <source>
        <dbReference type="Proteomes" id="UP000553776"/>
    </source>
</evidence>
<feature type="domain" description="NADP-dependent oxidoreductase" evidence="2">
    <location>
        <begin position="12"/>
        <end position="302"/>
    </location>
</feature>
<accession>A0A841TZ40</accession>
<dbReference type="AlphaFoldDB" id="A0A841TZ40"/>
<keyword evidence="4" id="KW-1185">Reference proteome</keyword>
<reference evidence="3 4" key="1">
    <citation type="submission" date="2020-08" db="EMBL/GenBank/DDBJ databases">
        <title>Cohnella phylogeny.</title>
        <authorList>
            <person name="Dunlap C."/>
        </authorList>
    </citation>
    <scope>NUCLEOTIDE SEQUENCE [LARGE SCALE GENOMIC DNA]</scope>
    <source>
        <strain evidence="3 4">DSM 25239</strain>
    </source>
</reference>
<dbReference type="InterPro" id="IPR036812">
    <property type="entry name" value="NAD(P)_OxRdtase_dom_sf"/>
</dbReference>
<keyword evidence="1" id="KW-0560">Oxidoreductase</keyword>
<dbReference type="GO" id="GO:0016491">
    <property type="term" value="F:oxidoreductase activity"/>
    <property type="evidence" value="ECO:0007669"/>
    <property type="project" value="UniProtKB-KW"/>
</dbReference>
<protein>
    <submittedName>
        <fullName evidence="3">Aldo/keto reductase</fullName>
    </submittedName>
</protein>
<proteinExistence type="predicted"/>
<dbReference type="Proteomes" id="UP000553776">
    <property type="component" value="Unassembled WGS sequence"/>
</dbReference>
<name>A0A841TZ40_9BACL</name>
<dbReference type="InterPro" id="IPR050791">
    <property type="entry name" value="Aldo-Keto_reductase"/>
</dbReference>
<evidence type="ECO:0000256" key="1">
    <source>
        <dbReference type="ARBA" id="ARBA00023002"/>
    </source>
</evidence>
<dbReference type="PANTHER" id="PTHR43625:SF40">
    <property type="entry name" value="ALDO-KETO REDUCTASE YAKC [NADP(+)]"/>
    <property type="match status" value="1"/>
</dbReference>
<gene>
    <name evidence="3" type="ORF">H7B90_08295</name>
</gene>
<dbReference type="InterPro" id="IPR023210">
    <property type="entry name" value="NADP_OxRdtase_dom"/>
</dbReference>
<comment type="caution">
    <text evidence="3">The sequence shown here is derived from an EMBL/GenBank/DDBJ whole genome shotgun (WGS) entry which is preliminary data.</text>
</comment>
<dbReference type="SUPFAM" id="SSF51430">
    <property type="entry name" value="NAD(P)-linked oxidoreductase"/>
    <property type="match status" value="1"/>
</dbReference>
<dbReference type="EMBL" id="JACJVR010000029">
    <property type="protein sequence ID" value="MBB6691393.1"/>
    <property type="molecule type" value="Genomic_DNA"/>
</dbReference>
<dbReference type="PANTHER" id="PTHR43625">
    <property type="entry name" value="AFLATOXIN B1 ALDEHYDE REDUCTASE"/>
    <property type="match status" value="1"/>
</dbReference>
<dbReference type="Gene3D" id="3.20.20.100">
    <property type="entry name" value="NADP-dependent oxidoreductase domain"/>
    <property type="match status" value="1"/>
</dbReference>
<evidence type="ECO:0000259" key="2">
    <source>
        <dbReference type="Pfam" id="PF00248"/>
    </source>
</evidence>